<name>A0ABS5VUP0_9BACT</name>
<keyword evidence="1" id="KW-0812">Transmembrane</keyword>
<accession>A0ABS5VUP0</accession>
<feature type="transmembrane region" description="Helical" evidence="1">
    <location>
        <begin position="20"/>
        <end position="46"/>
    </location>
</feature>
<dbReference type="RefSeq" id="WP_254155102.1">
    <property type="nucleotide sequence ID" value="NZ_JAHESD010000047.1"/>
</dbReference>
<feature type="transmembrane region" description="Helical" evidence="1">
    <location>
        <begin position="58"/>
        <end position="78"/>
    </location>
</feature>
<organism evidence="2 3">
    <name type="scientific">Chryseosolibacter indicus</name>
    <dbReference type="NCBI Taxonomy" id="2782351"/>
    <lineage>
        <taxon>Bacteria</taxon>
        <taxon>Pseudomonadati</taxon>
        <taxon>Bacteroidota</taxon>
        <taxon>Cytophagia</taxon>
        <taxon>Cytophagales</taxon>
        <taxon>Chryseotaleaceae</taxon>
        <taxon>Chryseosolibacter</taxon>
    </lineage>
</organism>
<sequence length="161" mass="18384">MIESKLNRSDEKRIFDGIKLTLFFGFVVIIVSVLLIGLIPLLAHIFGREPSDGFLKRGLFILSLVLLFYLVVTWRNLIKFIDLNFGRKLTFTTSDYKIEKGKAGVILITISPLKLKLDLYDDLQTLIKQNEPITIEVSKFSKALLFISHGTENLLQNGKRK</sequence>
<protein>
    <recommendedName>
        <fullName evidence="4">DUF304 domain-containing protein</fullName>
    </recommendedName>
</protein>
<dbReference type="Proteomes" id="UP000772618">
    <property type="component" value="Unassembled WGS sequence"/>
</dbReference>
<dbReference type="EMBL" id="JAHESD010000047">
    <property type="protein sequence ID" value="MBT1705147.1"/>
    <property type="molecule type" value="Genomic_DNA"/>
</dbReference>
<gene>
    <name evidence="2" type="ORF">KK060_17775</name>
</gene>
<evidence type="ECO:0000256" key="1">
    <source>
        <dbReference type="SAM" id="Phobius"/>
    </source>
</evidence>
<evidence type="ECO:0000313" key="2">
    <source>
        <dbReference type="EMBL" id="MBT1705147.1"/>
    </source>
</evidence>
<keyword evidence="1" id="KW-0472">Membrane</keyword>
<reference evidence="2 3" key="1">
    <citation type="submission" date="2021-05" db="EMBL/GenBank/DDBJ databases">
        <title>A Polyphasic approach of four new species of the genus Ohtaekwangia: Ohtaekwangia histidinii sp. nov., Ohtaekwangia cretensis sp. nov., Ohtaekwangia indiensis sp. nov., Ohtaekwangia reichenbachii sp. nov. from diverse environment.</title>
        <authorList>
            <person name="Octaviana S."/>
        </authorList>
    </citation>
    <scope>NUCLEOTIDE SEQUENCE [LARGE SCALE GENOMIC DNA]</scope>
    <source>
        <strain evidence="2 3">PWU20</strain>
    </source>
</reference>
<comment type="caution">
    <text evidence="2">The sequence shown here is derived from an EMBL/GenBank/DDBJ whole genome shotgun (WGS) entry which is preliminary data.</text>
</comment>
<evidence type="ECO:0008006" key="4">
    <source>
        <dbReference type="Google" id="ProtNLM"/>
    </source>
</evidence>
<keyword evidence="3" id="KW-1185">Reference proteome</keyword>
<keyword evidence="1" id="KW-1133">Transmembrane helix</keyword>
<evidence type="ECO:0000313" key="3">
    <source>
        <dbReference type="Proteomes" id="UP000772618"/>
    </source>
</evidence>
<proteinExistence type="predicted"/>